<name>A0A3L9DPI7_9STRE</name>
<dbReference type="Proteomes" id="UP000279194">
    <property type="component" value="Unassembled WGS sequence"/>
</dbReference>
<comment type="caution">
    <text evidence="2">The sequence shown here is derived from an EMBL/GenBank/DDBJ whole genome shotgun (WGS) entry which is preliminary data.</text>
</comment>
<keyword evidence="1" id="KW-0732">Signal</keyword>
<evidence type="ECO:0000313" key="2">
    <source>
        <dbReference type="EMBL" id="RLY01539.1"/>
    </source>
</evidence>
<dbReference type="OrthoDB" id="2223584at2"/>
<sequence>MRQKKWGIVFTCLLIGLLSLTSVTADTIKGIPFTVKGNAKLSEVDIFPFYIGNDKISMQLMSHSYGYVYINDELIKVDDIKHKNCHRSGCSSSREWTTSGHRAGESGSYTIDLGKPLKKGDIVTFRFSDDGNIPFGILVYEDEQSATERLQNERHLKEQEYAEKLFRQSILDENNKTWYNTASDFFLETWWNVTGWWYQ</sequence>
<reference evidence="2 3" key="1">
    <citation type="submission" date="2018-10" db="EMBL/GenBank/DDBJ databases">
        <title>Streptococcus hillyeri sp. nov., isolated from equine tracheal sample.</title>
        <authorList>
            <person name="Macfadyen A.C."/>
            <person name="Waller A."/>
            <person name="Paterson G.K."/>
        </authorList>
    </citation>
    <scope>NUCLEOTIDE SEQUENCE [LARGE SCALE GENOMIC DNA]</scope>
    <source>
        <strain evidence="2 3">28462</strain>
    </source>
</reference>
<dbReference type="RefSeq" id="WP_121836307.1">
    <property type="nucleotide sequence ID" value="NZ_CP163513.1"/>
</dbReference>
<evidence type="ECO:0000313" key="3">
    <source>
        <dbReference type="Proteomes" id="UP000279194"/>
    </source>
</evidence>
<evidence type="ECO:0008006" key="4">
    <source>
        <dbReference type="Google" id="ProtNLM"/>
    </source>
</evidence>
<accession>A0A3L9DPI7</accession>
<feature type="signal peptide" evidence="1">
    <location>
        <begin position="1"/>
        <end position="25"/>
    </location>
</feature>
<organism evidence="2 3">
    <name type="scientific">Streptococcus hillyeri</name>
    <dbReference type="NCBI Taxonomy" id="2282420"/>
    <lineage>
        <taxon>Bacteria</taxon>
        <taxon>Bacillati</taxon>
        <taxon>Bacillota</taxon>
        <taxon>Bacilli</taxon>
        <taxon>Lactobacillales</taxon>
        <taxon>Streptococcaceae</taxon>
        <taxon>Streptococcus</taxon>
    </lineage>
</organism>
<keyword evidence="3" id="KW-1185">Reference proteome</keyword>
<dbReference type="EMBL" id="RCVM01000026">
    <property type="protein sequence ID" value="RLY01539.1"/>
    <property type="molecule type" value="Genomic_DNA"/>
</dbReference>
<protein>
    <recommendedName>
        <fullName evidence="4">Phage protein</fullName>
    </recommendedName>
</protein>
<evidence type="ECO:0000256" key="1">
    <source>
        <dbReference type="SAM" id="SignalP"/>
    </source>
</evidence>
<proteinExistence type="predicted"/>
<dbReference type="AlphaFoldDB" id="A0A3L9DPI7"/>
<gene>
    <name evidence="2" type="ORF">EAF07_09430</name>
</gene>
<feature type="chain" id="PRO_5018161800" description="Phage protein" evidence="1">
    <location>
        <begin position="26"/>
        <end position="199"/>
    </location>
</feature>